<reference evidence="4" key="1">
    <citation type="journal article" date="2021" name="Genome Biol. Evol.">
        <title>A High-Quality Reference Genome for a Parasitic Bivalve with Doubly Uniparental Inheritance (Bivalvia: Unionida).</title>
        <authorList>
            <person name="Smith C.H."/>
        </authorList>
    </citation>
    <scope>NUCLEOTIDE SEQUENCE</scope>
    <source>
        <strain evidence="4">CHS0354</strain>
    </source>
</reference>
<dbReference type="InterPro" id="IPR000463">
    <property type="entry name" value="Fatty_acid-bd"/>
</dbReference>
<reference evidence="4" key="2">
    <citation type="journal article" date="2021" name="Genome Biol. Evol.">
        <title>Developing a high-quality reference genome for a parasitic bivalve with doubly uniparental inheritance (Bivalvia: Unionida).</title>
        <authorList>
            <person name="Smith C.H."/>
        </authorList>
    </citation>
    <scope>NUCLEOTIDE SEQUENCE</scope>
    <source>
        <strain evidence="4">CHS0354</strain>
        <tissue evidence="4">Mantle</tissue>
    </source>
</reference>
<sequence length="145" mass="16626">MGSALEEIKEKLVGKWKVDRGENVEDFFRELGLNFFTRKMAARGKPVSIISTEGDQITLAVQTPIWTMKDTFRLDEEFEKITEGIKLKAVATYKDGKLIIKQTPLEEGSSVKPQEVHRERVGDELLQTMYIGDVVCKRYCVRVQE</sequence>
<dbReference type="EMBL" id="JAEAOA010000687">
    <property type="protein sequence ID" value="KAK3607561.1"/>
    <property type="molecule type" value="Genomic_DNA"/>
</dbReference>
<reference evidence="4" key="3">
    <citation type="submission" date="2023-05" db="EMBL/GenBank/DDBJ databases">
        <authorList>
            <person name="Smith C.H."/>
        </authorList>
    </citation>
    <scope>NUCLEOTIDE SEQUENCE</scope>
    <source>
        <strain evidence="4">CHS0354</strain>
        <tissue evidence="4">Mantle</tissue>
    </source>
</reference>
<dbReference type="Pfam" id="PF00061">
    <property type="entry name" value="Lipocalin"/>
    <property type="match status" value="1"/>
</dbReference>
<evidence type="ECO:0000256" key="2">
    <source>
        <dbReference type="ARBA" id="ARBA00023121"/>
    </source>
</evidence>
<dbReference type="Gene3D" id="2.40.128.20">
    <property type="match status" value="1"/>
</dbReference>
<evidence type="ECO:0000256" key="1">
    <source>
        <dbReference type="ARBA" id="ARBA00008390"/>
    </source>
</evidence>
<name>A0AAE0WAL9_9BIVA</name>
<dbReference type="InterPro" id="IPR012674">
    <property type="entry name" value="Calycin"/>
</dbReference>
<comment type="similarity">
    <text evidence="1">Belongs to the calycin superfamily. Fatty-acid binding protein (FABP) family.</text>
</comment>
<dbReference type="InterPro" id="IPR000566">
    <property type="entry name" value="Lipocln_cytosolic_FA-bd_dom"/>
</dbReference>
<evidence type="ECO:0000259" key="3">
    <source>
        <dbReference type="Pfam" id="PF00061"/>
    </source>
</evidence>
<dbReference type="PANTHER" id="PTHR11955">
    <property type="entry name" value="FATTY ACID BINDING PROTEIN"/>
    <property type="match status" value="1"/>
</dbReference>
<dbReference type="PRINTS" id="PR00178">
    <property type="entry name" value="FATTYACIDBP"/>
</dbReference>
<proteinExistence type="inferred from homology"/>
<dbReference type="Proteomes" id="UP001195483">
    <property type="component" value="Unassembled WGS sequence"/>
</dbReference>
<organism evidence="4 5">
    <name type="scientific">Potamilus streckersoni</name>
    <dbReference type="NCBI Taxonomy" id="2493646"/>
    <lineage>
        <taxon>Eukaryota</taxon>
        <taxon>Metazoa</taxon>
        <taxon>Spiralia</taxon>
        <taxon>Lophotrochozoa</taxon>
        <taxon>Mollusca</taxon>
        <taxon>Bivalvia</taxon>
        <taxon>Autobranchia</taxon>
        <taxon>Heteroconchia</taxon>
        <taxon>Palaeoheterodonta</taxon>
        <taxon>Unionida</taxon>
        <taxon>Unionoidea</taxon>
        <taxon>Unionidae</taxon>
        <taxon>Ambleminae</taxon>
        <taxon>Lampsilini</taxon>
        <taxon>Potamilus</taxon>
    </lineage>
</organism>
<evidence type="ECO:0000313" key="4">
    <source>
        <dbReference type="EMBL" id="KAK3607561.1"/>
    </source>
</evidence>
<dbReference type="InterPro" id="IPR031259">
    <property type="entry name" value="ILBP"/>
</dbReference>
<dbReference type="AlphaFoldDB" id="A0AAE0WAL9"/>
<keyword evidence="5" id="KW-1185">Reference proteome</keyword>
<evidence type="ECO:0000313" key="5">
    <source>
        <dbReference type="Proteomes" id="UP001195483"/>
    </source>
</evidence>
<keyword evidence="2" id="KW-0446">Lipid-binding</keyword>
<comment type="caution">
    <text evidence="4">The sequence shown here is derived from an EMBL/GenBank/DDBJ whole genome shotgun (WGS) entry which is preliminary data.</text>
</comment>
<dbReference type="GO" id="GO:0008289">
    <property type="term" value="F:lipid binding"/>
    <property type="evidence" value="ECO:0007669"/>
    <property type="project" value="UniProtKB-KW"/>
</dbReference>
<dbReference type="SUPFAM" id="SSF50814">
    <property type="entry name" value="Lipocalins"/>
    <property type="match status" value="1"/>
</dbReference>
<accession>A0AAE0WAL9</accession>
<feature type="domain" description="Lipocalin/cytosolic fatty-acid binding" evidence="3">
    <location>
        <begin position="13"/>
        <end position="138"/>
    </location>
</feature>
<dbReference type="CDD" id="cd00742">
    <property type="entry name" value="FABP"/>
    <property type="match status" value="1"/>
</dbReference>
<protein>
    <recommendedName>
        <fullName evidence="3">Lipocalin/cytosolic fatty-acid binding domain-containing protein</fullName>
    </recommendedName>
</protein>
<gene>
    <name evidence="4" type="ORF">CHS0354_011096</name>
</gene>